<dbReference type="CDD" id="cd09917">
    <property type="entry name" value="F-box_SF"/>
    <property type="match status" value="1"/>
</dbReference>
<dbReference type="SUPFAM" id="SSF52047">
    <property type="entry name" value="RNI-like"/>
    <property type="match status" value="1"/>
</dbReference>
<name>A0AAD7CCI7_9AGAR</name>
<dbReference type="SUPFAM" id="SSF81383">
    <property type="entry name" value="F-box domain"/>
    <property type="match status" value="1"/>
</dbReference>
<protein>
    <recommendedName>
        <fullName evidence="1">F-box domain-containing protein</fullName>
    </recommendedName>
</protein>
<evidence type="ECO:0000313" key="2">
    <source>
        <dbReference type="EMBL" id="KAJ7644917.1"/>
    </source>
</evidence>
<proteinExistence type="predicted"/>
<sequence length="417" mass="45968">MARTDNLAAEIWLQCFHHLDHCDLASLSSVCRHFQGLCQPLLFRDLGFRVQKRRDIAEHARLSTIRLEQLATSRHVACVRSWAFRLQKGGRHTPYPQVAQTYSAAINVFCSTLSTYHHLRSLTIHGLAIDDQLRQTLASLPRITDLSLWDSIVLARTGPLLALRSFHLSVSSFGSSQTTAPNQPLRLVSPETLLSLSIDGSSEANALLRTLTRQGTASQLSSLTITLSDVIVDTLFQFLEECPSLTEVAITRASVLTYALPHLPPSAASSLQTFTGPHSVAEAFTLGRPLTSITLLGVHDMHGGALSSSIQSLPPSLRTLSAEMHVGRIHEIAAIIAERFQELEELQLVLLAWDPDHVSVDTPPEQRMARLLPVVTVDDVDSSPFVVRFLACSLSHWSLTLARKFYPTYIPSPSRPA</sequence>
<evidence type="ECO:0000313" key="3">
    <source>
        <dbReference type="Proteomes" id="UP001221142"/>
    </source>
</evidence>
<comment type="caution">
    <text evidence="2">The sequence shown here is derived from an EMBL/GenBank/DDBJ whole genome shotgun (WGS) entry which is preliminary data.</text>
</comment>
<evidence type="ECO:0000259" key="1">
    <source>
        <dbReference type="Pfam" id="PF12937"/>
    </source>
</evidence>
<dbReference type="InterPro" id="IPR036047">
    <property type="entry name" value="F-box-like_dom_sf"/>
</dbReference>
<gene>
    <name evidence="2" type="ORF">FB45DRAFT_898953</name>
</gene>
<accession>A0AAD7CCI7</accession>
<keyword evidence="3" id="KW-1185">Reference proteome</keyword>
<dbReference type="Gene3D" id="3.80.10.10">
    <property type="entry name" value="Ribonuclease Inhibitor"/>
    <property type="match status" value="1"/>
</dbReference>
<dbReference type="Pfam" id="PF12937">
    <property type="entry name" value="F-box-like"/>
    <property type="match status" value="1"/>
</dbReference>
<organism evidence="2 3">
    <name type="scientific">Roridomyces roridus</name>
    <dbReference type="NCBI Taxonomy" id="1738132"/>
    <lineage>
        <taxon>Eukaryota</taxon>
        <taxon>Fungi</taxon>
        <taxon>Dikarya</taxon>
        <taxon>Basidiomycota</taxon>
        <taxon>Agaricomycotina</taxon>
        <taxon>Agaricomycetes</taxon>
        <taxon>Agaricomycetidae</taxon>
        <taxon>Agaricales</taxon>
        <taxon>Marasmiineae</taxon>
        <taxon>Mycenaceae</taxon>
        <taxon>Roridomyces</taxon>
    </lineage>
</organism>
<dbReference type="Proteomes" id="UP001221142">
    <property type="component" value="Unassembled WGS sequence"/>
</dbReference>
<dbReference type="Gene3D" id="1.20.1280.50">
    <property type="match status" value="1"/>
</dbReference>
<dbReference type="InterPro" id="IPR032675">
    <property type="entry name" value="LRR_dom_sf"/>
</dbReference>
<dbReference type="InterPro" id="IPR001810">
    <property type="entry name" value="F-box_dom"/>
</dbReference>
<reference evidence="2" key="1">
    <citation type="submission" date="2023-03" db="EMBL/GenBank/DDBJ databases">
        <title>Massive genome expansion in bonnet fungi (Mycena s.s.) driven by repeated elements and novel gene families across ecological guilds.</title>
        <authorList>
            <consortium name="Lawrence Berkeley National Laboratory"/>
            <person name="Harder C.B."/>
            <person name="Miyauchi S."/>
            <person name="Viragh M."/>
            <person name="Kuo A."/>
            <person name="Thoen E."/>
            <person name="Andreopoulos B."/>
            <person name="Lu D."/>
            <person name="Skrede I."/>
            <person name="Drula E."/>
            <person name="Henrissat B."/>
            <person name="Morin E."/>
            <person name="Kohler A."/>
            <person name="Barry K."/>
            <person name="LaButti K."/>
            <person name="Morin E."/>
            <person name="Salamov A."/>
            <person name="Lipzen A."/>
            <person name="Mereny Z."/>
            <person name="Hegedus B."/>
            <person name="Baldrian P."/>
            <person name="Stursova M."/>
            <person name="Weitz H."/>
            <person name="Taylor A."/>
            <person name="Grigoriev I.V."/>
            <person name="Nagy L.G."/>
            <person name="Martin F."/>
            <person name="Kauserud H."/>
        </authorList>
    </citation>
    <scope>NUCLEOTIDE SEQUENCE</scope>
    <source>
        <strain evidence="2">9284</strain>
    </source>
</reference>
<feature type="domain" description="F-box" evidence="1">
    <location>
        <begin position="10"/>
        <end position="48"/>
    </location>
</feature>
<dbReference type="EMBL" id="JARKIF010000003">
    <property type="protein sequence ID" value="KAJ7644917.1"/>
    <property type="molecule type" value="Genomic_DNA"/>
</dbReference>
<dbReference type="AlphaFoldDB" id="A0AAD7CCI7"/>